<dbReference type="Proteomes" id="UP001168552">
    <property type="component" value="Unassembled WGS sequence"/>
</dbReference>
<feature type="transmembrane region" description="Helical" evidence="1">
    <location>
        <begin position="21"/>
        <end position="42"/>
    </location>
</feature>
<evidence type="ECO:0000256" key="1">
    <source>
        <dbReference type="SAM" id="Phobius"/>
    </source>
</evidence>
<proteinExistence type="predicted"/>
<reference evidence="2" key="1">
    <citation type="submission" date="2023-06" db="EMBL/GenBank/DDBJ databases">
        <title>Cytophagales bacterium Strain LB-30, isolated from soil.</title>
        <authorList>
            <person name="Liu B."/>
        </authorList>
    </citation>
    <scope>NUCLEOTIDE SEQUENCE</scope>
    <source>
        <strain evidence="2">LB-30</strain>
    </source>
</reference>
<dbReference type="EMBL" id="JAUHJS010000004">
    <property type="protein sequence ID" value="MDN4165902.1"/>
    <property type="molecule type" value="Genomic_DNA"/>
</dbReference>
<evidence type="ECO:0000313" key="3">
    <source>
        <dbReference type="Proteomes" id="UP001168552"/>
    </source>
</evidence>
<organism evidence="2 3">
    <name type="scientific">Shiella aurantiaca</name>
    <dbReference type="NCBI Taxonomy" id="3058365"/>
    <lineage>
        <taxon>Bacteria</taxon>
        <taxon>Pseudomonadati</taxon>
        <taxon>Bacteroidota</taxon>
        <taxon>Cytophagia</taxon>
        <taxon>Cytophagales</taxon>
        <taxon>Shiellaceae</taxon>
        <taxon>Shiella</taxon>
    </lineage>
</organism>
<keyword evidence="1" id="KW-1133">Transmembrane helix</keyword>
<gene>
    <name evidence="2" type="ORF">QWY31_10335</name>
</gene>
<keyword evidence="3" id="KW-1185">Reference proteome</keyword>
<keyword evidence="1" id="KW-0472">Membrane</keyword>
<accession>A0ABT8F631</accession>
<comment type="caution">
    <text evidence="2">The sequence shown here is derived from an EMBL/GenBank/DDBJ whole genome shotgun (WGS) entry which is preliminary data.</text>
</comment>
<feature type="transmembrane region" description="Helical" evidence="1">
    <location>
        <begin position="62"/>
        <end position="86"/>
    </location>
</feature>
<sequence length="107" mass="12663">MHTKSIFGTWWEPIRKWFYPIWLIYELSVRFYAYSADAYSYFSGHQGYFYSLLGHTGAQLLAISVGMATFIICTFFLTIPSVYILYQFFKDENLTGTAFEGKMKFYF</sequence>
<dbReference type="RefSeq" id="WP_320004433.1">
    <property type="nucleotide sequence ID" value="NZ_JAUHJS010000004.1"/>
</dbReference>
<keyword evidence="1" id="KW-0812">Transmembrane</keyword>
<evidence type="ECO:0000313" key="2">
    <source>
        <dbReference type="EMBL" id="MDN4165902.1"/>
    </source>
</evidence>
<name>A0ABT8F631_9BACT</name>
<protein>
    <submittedName>
        <fullName evidence="2">Uncharacterized protein</fullName>
    </submittedName>
</protein>